<dbReference type="Pfam" id="PF13435">
    <property type="entry name" value="Cytochrome_C554"/>
    <property type="match status" value="1"/>
</dbReference>
<dbReference type="STRING" id="555088.DealDRAFT_1670"/>
<dbReference type="PANTHER" id="PTHR35038">
    <property type="entry name" value="DISSIMILATORY SULFITE REDUCTASE SIRA"/>
    <property type="match status" value="1"/>
</dbReference>
<dbReference type="PANTHER" id="PTHR35038:SF8">
    <property type="entry name" value="C-TYPE POLYHEME CYTOCHROME OMCC"/>
    <property type="match status" value="1"/>
</dbReference>
<comment type="caution">
    <text evidence="5">The sequence shown here is derived from an EMBL/GenBank/DDBJ whole genome shotgun (WGS) entry which is preliminary data.</text>
</comment>
<accession>C0GGV6</accession>
<feature type="domain" description="Cytochrome c-552/4" evidence="4">
    <location>
        <begin position="164"/>
        <end position="208"/>
    </location>
</feature>
<dbReference type="InterPro" id="IPR023155">
    <property type="entry name" value="Cyt_c-552/4"/>
</dbReference>
<dbReference type="RefSeq" id="WP_008516558.1">
    <property type="nucleotide sequence ID" value="NZ_ACJM01000007.1"/>
</dbReference>
<evidence type="ECO:0000256" key="2">
    <source>
        <dbReference type="SAM" id="MobiDB-lite"/>
    </source>
</evidence>
<sequence>MLKKSLLLLLCLALIAFVAVGCGNNDNVADNGNNNNNDANDNDNGDEVVELTYVGSDRCAACHGDEHAGWKDTQHPYMIMDADEILPEAVAALEAAIANGDEDLLRIGADGEVLTSVDQIDLVNGGFFKQRFVFRTDEGHRFLTSQFNVPSGELSPYGAGSLWEDNCIGCHSTGFDLELSQSLVRSDPNYRLEDNFAEPGVGCEACHGPGSAHIADVTNPELIVNPADFTIEEQLHFCGSCHARASGSLEVPGRNDPIGFEIGDDIFDYTKVLSPGTNQNVWLGESGRYYDSEEDGNWRFFEDGGSRSHRMQFNDLIQGPHWGVVSCTDCHDVHAAGQVHTSTGAPSTLRWAFEDTCNACHEDGQYDPEEYMPVRASSSNTPDQRNHTFLPGGVGDPDPNVPEQN</sequence>
<feature type="chain" id="PRO_5039200833" description="Cytochrome c-552/4 domain-containing protein" evidence="3">
    <location>
        <begin position="22"/>
        <end position="405"/>
    </location>
</feature>
<dbReference type="InterPro" id="IPR036280">
    <property type="entry name" value="Multihaem_cyt_sf"/>
</dbReference>
<feature type="compositionally biased region" description="Low complexity" evidence="2">
    <location>
        <begin position="396"/>
        <end position="405"/>
    </location>
</feature>
<dbReference type="SUPFAM" id="SSF48695">
    <property type="entry name" value="Multiheme cytochromes"/>
    <property type="match status" value="1"/>
</dbReference>
<evidence type="ECO:0000259" key="4">
    <source>
        <dbReference type="Pfam" id="PF13435"/>
    </source>
</evidence>
<keyword evidence="1 3" id="KW-0732">Signal</keyword>
<reference evidence="5 6" key="1">
    <citation type="submission" date="2009-02" db="EMBL/GenBank/DDBJ databases">
        <title>Sequencing of the draft genome and assembly of Dethiobacter alkaliphilus AHT 1.</title>
        <authorList>
            <consortium name="US DOE Joint Genome Institute (JGI-PGF)"/>
            <person name="Lucas S."/>
            <person name="Copeland A."/>
            <person name="Lapidus A."/>
            <person name="Glavina del Rio T."/>
            <person name="Dalin E."/>
            <person name="Tice H."/>
            <person name="Bruce D."/>
            <person name="Goodwin L."/>
            <person name="Pitluck S."/>
            <person name="Larimer F."/>
            <person name="Land M.L."/>
            <person name="Hauser L."/>
            <person name="Muyzer G."/>
        </authorList>
    </citation>
    <scope>NUCLEOTIDE SEQUENCE [LARGE SCALE GENOMIC DNA]</scope>
    <source>
        <strain evidence="5 6">AHT 1</strain>
    </source>
</reference>
<proteinExistence type="predicted"/>
<dbReference type="eggNOG" id="COG3303">
    <property type="taxonomic scope" value="Bacteria"/>
</dbReference>
<dbReference type="PROSITE" id="PS51257">
    <property type="entry name" value="PROKAR_LIPOPROTEIN"/>
    <property type="match status" value="1"/>
</dbReference>
<evidence type="ECO:0000313" key="5">
    <source>
        <dbReference type="EMBL" id="EEG77547.1"/>
    </source>
</evidence>
<evidence type="ECO:0000256" key="3">
    <source>
        <dbReference type="SAM" id="SignalP"/>
    </source>
</evidence>
<dbReference type="EMBL" id="ACJM01000007">
    <property type="protein sequence ID" value="EEG77547.1"/>
    <property type="molecule type" value="Genomic_DNA"/>
</dbReference>
<keyword evidence="6" id="KW-1185">Reference proteome</keyword>
<name>C0GGV6_DETAL</name>
<feature type="region of interest" description="Disordered" evidence="2">
    <location>
        <begin position="371"/>
        <end position="405"/>
    </location>
</feature>
<feature type="signal peptide" evidence="3">
    <location>
        <begin position="1"/>
        <end position="21"/>
    </location>
</feature>
<organism evidence="5 6">
    <name type="scientific">Dethiobacter alkaliphilus AHT 1</name>
    <dbReference type="NCBI Taxonomy" id="555088"/>
    <lineage>
        <taxon>Bacteria</taxon>
        <taxon>Bacillati</taxon>
        <taxon>Bacillota</taxon>
        <taxon>Dethiobacteria</taxon>
        <taxon>Dethiobacterales</taxon>
        <taxon>Dethiobacteraceae</taxon>
        <taxon>Dethiobacter</taxon>
    </lineage>
</organism>
<dbReference type="Gene3D" id="1.10.1130.10">
    <property type="entry name" value="Flavocytochrome C3, Chain A"/>
    <property type="match status" value="1"/>
</dbReference>
<evidence type="ECO:0000313" key="6">
    <source>
        <dbReference type="Proteomes" id="UP000006443"/>
    </source>
</evidence>
<gene>
    <name evidence="5" type="ORF">DealDRAFT_1670</name>
</gene>
<dbReference type="AlphaFoldDB" id="C0GGV6"/>
<dbReference type="InterPro" id="IPR051829">
    <property type="entry name" value="Multiheme_Cytochr_ET"/>
</dbReference>
<protein>
    <recommendedName>
        <fullName evidence="4">Cytochrome c-552/4 domain-containing protein</fullName>
    </recommendedName>
</protein>
<evidence type="ECO:0000256" key="1">
    <source>
        <dbReference type="ARBA" id="ARBA00022729"/>
    </source>
</evidence>
<dbReference type="Proteomes" id="UP000006443">
    <property type="component" value="Unassembled WGS sequence"/>
</dbReference>